<dbReference type="Pfam" id="PF00593">
    <property type="entry name" value="TonB_dep_Rec_b-barrel"/>
    <property type="match status" value="1"/>
</dbReference>
<dbReference type="InterPro" id="IPR036942">
    <property type="entry name" value="Beta-barrel_TonB_sf"/>
</dbReference>
<evidence type="ECO:0000256" key="1">
    <source>
        <dbReference type="ARBA" id="ARBA00004442"/>
    </source>
</evidence>
<accession>A0A0K0LBI1</accession>
<dbReference type="Gene3D" id="2.40.170.20">
    <property type="entry name" value="TonB-dependent receptor, beta-barrel domain"/>
    <property type="match status" value="1"/>
</dbReference>
<evidence type="ECO:0000313" key="5">
    <source>
        <dbReference type="EMBL" id="AIW81358.1"/>
    </source>
</evidence>
<feature type="domain" description="TonB-dependent receptor-like beta-barrel" evidence="4">
    <location>
        <begin position="20"/>
        <end position="140"/>
    </location>
</feature>
<protein>
    <recommendedName>
        <fullName evidence="4">TonB-dependent receptor-like beta-barrel domain-containing protein</fullName>
    </recommendedName>
</protein>
<keyword evidence="2" id="KW-0472">Membrane</keyword>
<sequence>MDLDNSPQTILFYNLDGESYANSLQIQWDFQPVKRLDARLAYKFYDTKTDYISGGKELPFTSQHRGFLNLAYATMRKSNGAQWNFDTTLQWVGEQRLPNTSSNPHEFHMPDYGESYFLLNAQISRNFNKVLRLYAGAENLLSYTQHHAIIDAQNPFSNYFDGGMVYAPIMPANFYIGLDIEF</sequence>
<dbReference type="InterPro" id="IPR000531">
    <property type="entry name" value="Beta-barrel_TonB"/>
</dbReference>
<evidence type="ECO:0000256" key="2">
    <source>
        <dbReference type="ARBA" id="ARBA00023136"/>
    </source>
</evidence>
<dbReference type="SUPFAM" id="SSF56935">
    <property type="entry name" value="Porins"/>
    <property type="match status" value="1"/>
</dbReference>
<proteinExistence type="predicted"/>
<organism evidence="5">
    <name type="scientific">uncultured bacterium TB303_p</name>
    <dbReference type="NCBI Taxonomy" id="1552134"/>
    <lineage>
        <taxon>Bacteria</taxon>
        <taxon>environmental samples</taxon>
    </lineage>
</organism>
<dbReference type="GO" id="GO:0009279">
    <property type="term" value="C:cell outer membrane"/>
    <property type="evidence" value="ECO:0007669"/>
    <property type="project" value="UniProtKB-SubCell"/>
</dbReference>
<reference evidence="5" key="1">
    <citation type="submission" date="2014-09" db="EMBL/GenBank/DDBJ databases">
        <authorList>
            <person name="Magalhaes I.L.F."/>
            <person name="Oliveira U."/>
            <person name="Santos F.R."/>
            <person name="Vidigal T.H.D.A."/>
            <person name="Brescovit A.D."/>
            <person name="Santos A.J."/>
        </authorList>
    </citation>
    <scope>NUCLEOTIDE SEQUENCE</scope>
</reference>
<dbReference type="EMBL" id="KM669721">
    <property type="protein sequence ID" value="AIW81358.1"/>
    <property type="molecule type" value="Genomic_DNA"/>
</dbReference>
<evidence type="ECO:0000259" key="4">
    <source>
        <dbReference type="Pfam" id="PF00593"/>
    </source>
</evidence>
<dbReference type="AlphaFoldDB" id="A0A0K0LBI1"/>
<name>A0A0K0LBI1_9BACT</name>
<keyword evidence="3" id="KW-0998">Cell outer membrane</keyword>
<comment type="subcellular location">
    <subcellularLocation>
        <location evidence="1">Cell outer membrane</location>
    </subcellularLocation>
</comment>
<evidence type="ECO:0000256" key="3">
    <source>
        <dbReference type="ARBA" id="ARBA00023237"/>
    </source>
</evidence>